<evidence type="ECO:0000313" key="1">
    <source>
        <dbReference type="EMBL" id="KAF9982271.1"/>
    </source>
</evidence>
<organism evidence="1 2">
    <name type="scientific">Modicella reniformis</name>
    <dbReference type="NCBI Taxonomy" id="1440133"/>
    <lineage>
        <taxon>Eukaryota</taxon>
        <taxon>Fungi</taxon>
        <taxon>Fungi incertae sedis</taxon>
        <taxon>Mucoromycota</taxon>
        <taxon>Mortierellomycotina</taxon>
        <taxon>Mortierellomycetes</taxon>
        <taxon>Mortierellales</taxon>
        <taxon>Mortierellaceae</taxon>
        <taxon>Modicella</taxon>
    </lineage>
</organism>
<dbReference type="AlphaFoldDB" id="A0A9P6SMP7"/>
<evidence type="ECO:0000313" key="2">
    <source>
        <dbReference type="Proteomes" id="UP000749646"/>
    </source>
</evidence>
<protein>
    <submittedName>
        <fullName evidence="1">Uncharacterized protein</fullName>
    </submittedName>
</protein>
<dbReference type="EMBL" id="JAAAHW010003602">
    <property type="protein sequence ID" value="KAF9982271.1"/>
    <property type="molecule type" value="Genomic_DNA"/>
</dbReference>
<accession>A0A9P6SMP7</accession>
<reference evidence="1" key="1">
    <citation type="journal article" date="2020" name="Fungal Divers.">
        <title>Resolving the Mortierellaceae phylogeny through synthesis of multi-gene phylogenetics and phylogenomics.</title>
        <authorList>
            <person name="Vandepol N."/>
            <person name="Liber J."/>
            <person name="Desiro A."/>
            <person name="Na H."/>
            <person name="Kennedy M."/>
            <person name="Barry K."/>
            <person name="Grigoriev I.V."/>
            <person name="Miller A.N."/>
            <person name="O'Donnell K."/>
            <person name="Stajich J.E."/>
            <person name="Bonito G."/>
        </authorList>
    </citation>
    <scope>NUCLEOTIDE SEQUENCE</scope>
    <source>
        <strain evidence="1">MES-2147</strain>
    </source>
</reference>
<name>A0A9P6SMP7_9FUNG</name>
<keyword evidence="2" id="KW-1185">Reference proteome</keyword>
<gene>
    <name evidence="1" type="ORF">BGZ65_003050</name>
</gene>
<dbReference type="Proteomes" id="UP000749646">
    <property type="component" value="Unassembled WGS sequence"/>
</dbReference>
<sequence>MQQQPLGDCTYAVPYLISRPGRFWVQKILHTYEGYDALNEMVPEQWSPEYIGNDILDIETQEQYYHFAVCSHCVPWVAIDEAQGLGGVGDICSQTPSRQSRQYGIYRARLPIESVRQAISHPYEWIPARPRCRFHPAQTSFEQAVESDSQEVKAAKMEAARCLAKDRVIYFVGDAHVRTLFNGVIQRLQGRPGNIDALIAGRKKATSKAGKLEARSDYDAFLNDILARIKFSVESEVGDSVNELAALEDVDTVVLGSRAFSVHWTTAQFVDRVQAVLDGLVALHRARQLASGGDTMNKRNSLRIIWMNAPAWTDSPQQGTGTATTTWRTNHRILYWNKLVNRMIDAINAEVGGRGIIDRLSGFEITMPFKNSTQDHLHYTSETVVDSLSAELIHKLELCS</sequence>
<proteinExistence type="predicted"/>
<comment type="caution">
    <text evidence="1">The sequence shown here is derived from an EMBL/GenBank/DDBJ whole genome shotgun (WGS) entry which is preliminary data.</text>
</comment>
<dbReference type="OrthoDB" id="2383640at2759"/>